<proteinExistence type="predicted"/>
<feature type="non-terminal residue" evidence="1">
    <location>
        <position position="1"/>
    </location>
</feature>
<reference evidence="1 2" key="1">
    <citation type="journal article" date="2018" name="Front. Plant Sci.">
        <title>Red Clover (Trifolium pratense) and Zigzag Clover (T. medium) - A Picture of Genomic Similarities and Differences.</title>
        <authorList>
            <person name="Dluhosova J."/>
            <person name="Istvanek J."/>
            <person name="Nedelnik J."/>
            <person name="Repkova J."/>
        </authorList>
    </citation>
    <scope>NUCLEOTIDE SEQUENCE [LARGE SCALE GENOMIC DNA]</scope>
    <source>
        <strain evidence="2">cv. 10/8</strain>
        <tissue evidence="1">Leaf</tissue>
    </source>
</reference>
<comment type="caution">
    <text evidence="1">The sequence shown here is derived from an EMBL/GenBank/DDBJ whole genome shotgun (WGS) entry which is preliminary data.</text>
</comment>
<dbReference type="EMBL" id="LXQA011134535">
    <property type="protein sequence ID" value="MCI86222.1"/>
    <property type="molecule type" value="Genomic_DNA"/>
</dbReference>
<protein>
    <submittedName>
        <fullName evidence="1">Uncharacterized protein</fullName>
    </submittedName>
</protein>
<keyword evidence="2" id="KW-1185">Reference proteome</keyword>
<evidence type="ECO:0000313" key="2">
    <source>
        <dbReference type="Proteomes" id="UP000265520"/>
    </source>
</evidence>
<organism evidence="1 2">
    <name type="scientific">Trifolium medium</name>
    <dbReference type="NCBI Taxonomy" id="97028"/>
    <lineage>
        <taxon>Eukaryota</taxon>
        <taxon>Viridiplantae</taxon>
        <taxon>Streptophyta</taxon>
        <taxon>Embryophyta</taxon>
        <taxon>Tracheophyta</taxon>
        <taxon>Spermatophyta</taxon>
        <taxon>Magnoliopsida</taxon>
        <taxon>eudicotyledons</taxon>
        <taxon>Gunneridae</taxon>
        <taxon>Pentapetalae</taxon>
        <taxon>rosids</taxon>
        <taxon>fabids</taxon>
        <taxon>Fabales</taxon>
        <taxon>Fabaceae</taxon>
        <taxon>Papilionoideae</taxon>
        <taxon>50 kb inversion clade</taxon>
        <taxon>NPAAA clade</taxon>
        <taxon>Hologalegina</taxon>
        <taxon>IRL clade</taxon>
        <taxon>Trifolieae</taxon>
        <taxon>Trifolium</taxon>
    </lineage>
</organism>
<dbReference type="AlphaFoldDB" id="A0A392VFI6"/>
<name>A0A392VFI6_9FABA</name>
<accession>A0A392VFI6</accession>
<dbReference type="Proteomes" id="UP000265520">
    <property type="component" value="Unassembled WGS sequence"/>
</dbReference>
<evidence type="ECO:0000313" key="1">
    <source>
        <dbReference type="EMBL" id="MCI86222.1"/>
    </source>
</evidence>
<sequence length="48" mass="5397">WLPFVDLFDQFGVVGMRLHLGARYGDCSGRGCSSFKVRFAGFALRTRV</sequence>